<feature type="transmembrane region" description="Helical" evidence="6">
    <location>
        <begin position="39"/>
        <end position="59"/>
    </location>
</feature>
<comment type="caution">
    <text evidence="7">The sequence shown here is derived from an EMBL/GenBank/DDBJ whole genome shotgun (WGS) entry which is preliminary data.</text>
</comment>
<evidence type="ECO:0000313" key="8">
    <source>
        <dbReference type="Proteomes" id="UP000240572"/>
    </source>
</evidence>
<sequence>MKKTNIPGAEGASVYDITTLFFKGVKDIRLSERAAAMSFNFLMAIPPSLIFLFSLVPYLPLDTVETTILNSIRLLSPNERLFNSVQGIVTDFMQTKRRELLSLGFLFTLFVSSNGVMGLLRGFDRDSPAHVKRTGMARRKKAILLTLGLMMVLLVSIALLIIQTSVLDKYLADLAGNASVLKMISGLTLVGIIYITMCILYKYGPSLEDKFRFFSPGAFLATVLFVGVSYLFFYIANHFINYNKVYGSIGTLLMFMAWMFITGMVILIGFELNLSIMMHHKLAAAARDKNRHPPEQPAGQVN</sequence>
<keyword evidence="5 6" id="KW-0472">Membrane</keyword>
<evidence type="ECO:0000256" key="2">
    <source>
        <dbReference type="ARBA" id="ARBA00022475"/>
    </source>
</evidence>
<dbReference type="NCBIfam" id="TIGR00765">
    <property type="entry name" value="yihY_not_rbn"/>
    <property type="match status" value="1"/>
</dbReference>
<keyword evidence="4 6" id="KW-1133">Transmembrane helix</keyword>
<evidence type="ECO:0000256" key="5">
    <source>
        <dbReference type="ARBA" id="ARBA00023136"/>
    </source>
</evidence>
<dbReference type="PIRSF" id="PIRSF035875">
    <property type="entry name" value="RNase_BN"/>
    <property type="match status" value="1"/>
</dbReference>
<feature type="transmembrane region" description="Helical" evidence="6">
    <location>
        <begin position="245"/>
        <end position="270"/>
    </location>
</feature>
<keyword evidence="8" id="KW-1185">Reference proteome</keyword>
<evidence type="ECO:0000256" key="1">
    <source>
        <dbReference type="ARBA" id="ARBA00004651"/>
    </source>
</evidence>
<evidence type="ECO:0000313" key="7">
    <source>
        <dbReference type="EMBL" id="PSK89208.1"/>
    </source>
</evidence>
<dbReference type="Pfam" id="PF03631">
    <property type="entry name" value="Virul_fac_BrkB"/>
    <property type="match status" value="1"/>
</dbReference>
<accession>A0A2P8CW58</accession>
<feature type="transmembrane region" description="Helical" evidence="6">
    <location>
        <begin position="100"/>
        <end position="121"/>
    </location>
</feature>
<organism evidence="7 8">
    <name type="scientific">Taibaiella chishuiensis</name>
    <dbReference type="NCBI Taxonomy" id="1434707"/>
    <lineage>
        <taxon>Bacteria</taxon>
        <taxon>Pseudomonadati</taxon>
        <taxon>Bacteroidota</taxon>
        <taxon>Chitinophagia</taxon>
        <taxon>Chitinophagales</taxon>
        <taxon>Chitinophagaceae</taxon>
        <taxon>Taibaiella</taxon>
    </lineage>
</organism>
<dbReference type="AlphaFoldDB" id="A0A2P8CW58"/>
<feature type="transmembrane region" description="Helical" evidence="6">
    <location>
        <begin position="213"/>
        <end position="233"/>
    </location>
</feature>
<dbReference type="PANTHER" id="PTHR30213:SF0">
    <property type="entry name" value="UPF0761 MEMBRANE PROTEIN YIHY"/>
    <property type="match status" value="1"/>
</dbReference>
<keyword evidence="2" id="KW-1003">Cell membrane</keyword>
<dbReference type="OrthoDB" id="977385at2"/>
<evidence type="ECO:0000256" key="4">
    <source>
        <dbReference type="ARBA" id="ARBA00022989"/>
    </source>
</evidence>
<protein>
    <submittedName>
        <fullName evidence="7">Membrane protein</fullName>
    </submittedName>
</protein>
<name>A0A2P8CW58_9BACT</name>
<dbReference type="RefSeq" id="WP_146146837.1">
    <property type="nucleotide sequence ID" value="NZ_PYGD01000012.1"/>
</dbReference>
<dbReference type="InterPro" id="IPR017039">
    <property type="entry name" value="Virul_fac_BrkB"/>
</dbReference>
<evidence type="ECO:0000256" key="3">
    <source>
        <dbReference type="ARBA" id="ARBA00022692"/>
    </source>
</evidence>
<evidence type="ECO:0000256" key="6">
    <source>
        <dbReference type="SAM" id="Phobius"/>
    </source>
</evidence>
<dbReference type="GO" id="GO:0005886">
    <property type="term" value="C:plasma membrane"/>
    <property type="evidence" value="ECO:0007669"/>
    <property type="project" value="UniProtKB-SubCell"/>
</dbReference>
<gene>
    <name evidence="7" type="ORF">B0I18_1129</name>
</gene>
<dbReference type="PANTHER" id="PTHR30213">
    <property type="entry name" value="INNER MEMBRANE PROTEIN YHJD"/>
    <property type="match status" value="1"/>
</dbReference>
<feature type="transmembrane region" description="Helical" evidence="6">
    <location>
        <begin position="183"/>
        <end position="201"/>
    </location>
</feature>
<dbReference type="Proteomes" id="UP000240572">
    <property type="component" value="Unassembled WGS sequence"/>
</dbReference>
<comment type="subcellular location">
    <subcellularLocation>
        <location evidence="1">Cell membrane</location>
        <topology evidence="1">Multi-pass membrane protein</topology>
    </subcellularLocation>
</comment>
<feature type="transmembrane region" description="Helical" evidence="6">
    <location>
        <begin position="142"/>
        <end position="163"/>
    </location>
</feature>
<dbReference type="EMBL" id="PYGD01000012">
    <property type="protein sequence ID" value="PSK89208.1"/>
    <property type="molecule type" value="Genomic_DNA"/>
</dbReference>
<proteinExistence type="predicted"/>
<keyword evidence="3 6" id="KW-0812">Transmembrane</keyword>
<reference evidence="7 8" key="1">
    <citation type="submission" date="2018-03" db="EMBL/GenBank/DDBJ databases">
        <title>Genomic Encyclopedia of Type Strains, Phase III (KMG-III): the genomes of soil and plant-associated and newly described type strains.</title>
        <authorList>
            <person name="Whitman W."/>
        </authorList>
    </citation>
    <scope>NUCLEOTIDE SEQUENCE [LARGE SCALE GENOMIC DNA]</scope>
    <source>
        <strain evidence="7 8">CGMCC 1.12700</strain>
    </source>
</reference>